<dbReference type="KEGG" id="ovi:T265_10445"/>
<dbReference type="CTD" id="20324613"/>
<proteinExistence type="predicted"/>
<accession>A0A074Z2I6</accession>
<name>A0A074Z2I6_OPIVI</name>
<dbReference type="RefSeq" id="XP_009175084.1">
    <property type="nucleotide sequence ID" value="XM_009176820.1"/>
</dbReference>
<gene>
    <name evidence="1" type="ORF">T265_10445</name>
</gene>
<dbReference type="GeneID" id="20324613"/>
<keyword evidence="2" id="KW-1185">Reference proteome</keyword>
<dbReference type="EMBL" id="KL596988">
    <property type="protein sequence ID" value="KER21168.1"/>
    <property type="molecule type" value="Genomic_DNA"/>
</dbReference>
<dbReference type="Proteomes" id="UP000054324">
    <property type="component" value="Unassembled WGS sequence"/>
</dbReference>
<evidence type="ECO:0000313" key="1">
    <source>
        <dbReference type="EMBL" id="KER21168.1"/>
    </source>
</evidence>
<protein>
    <submittedName>
        <fullName evidence="1">Uncharacterized protein</fullName>
    </submittedName>
</protein>
<reference evidence="1 2" key="1">
    <citation type="submission" date="2013-11" db="EMBL/GenBank/DDBJ databases">
        <title>Opisthorchis viverrini - life in the bile duct.</title>
        <authorList>
            <person name="Young N.D."/>
            <person name="Nagarajan N."/>
            <person name="Lin S.J."/>
            <person name="Korhonen P.K."/>
            <person name="Jex A.R."/>
            <person name="Hall R.S."/>
            <person name="Safavi-Hemami H."/>
            <person name="Kaewkong W."/>
            <person name="Bertrand D."/>
            <person name="Gao S."/>
            <person name="Seet Q."/>
            <person name="Wongkham S."/>
            <person name="Teh B.T."/>
            <person name="Wongkham C."/>
            <person name="Intapan P.M."/>
            <person name="Maleewong W."/>
            <person name="Yang X."/>
            <person name="Hu M."/>
            <person name="Wang Z."/>
            <person name="Hofmann A."/>
            <person name="Sternberg P.W."/>
            <person name="Tan P."/>
            <person name="Wang J."/>
            <person name="Gasser R.B."/>
        </authorList>
    </citation>
    <scope>NUCLEOTIDE SEQUENCE [LARGE SCALE GENOMIC DNA]</scope>
</reference>
<evidence type="ECO:0000313" key="2">
    <source>
        <dbReference type="Proteomes" id="UP000054324"/>
    </source>
</evidence>
<organism evidence="1 2">
    <name type="scientific">Opisthorchis viverrini</name>
    <name type="common">Southeast Asian liver fluke</name>
    <dbReference type="NCBI Taxonomy" id="6198"/>
    <lineage>
        <taxon>Eukaryota</taxon>
        <taxon>Metazoa</taxon>
        <taxon>Spiralia</taxon>
        <taxon>Lophotrochozoa</taxon>
        <taxon>Platyhelminthes</taxon>
        <taxon>Trematoda</taxon>
        <taxon>Digenea</taxon>
        <taxon>Opisthorchiida</taxon>
        <taxon>Opisthorchiata</taxon>
        <taxon>Opisthorchiidae</taxon>
        <taxon>Opisthorchis</taxon>
    </lineage>
</organism>
<sequence>MEDAARTRNKKLRGIDPQLGLQKFLEDNIQVNKVKTSTRITPGHTTLMENQRHMKPEEMTTQHLKTNRTYEASICLYRGINLMRIITRLQLNHTETGNTICTELKLFNLYHPRK</sequence>
<dbReference type="AlphaFoldDB" id="A0A074Z2I6"/>